<evidence type="ECO:0000313" key="6">
    <source>
        <dbReference type="Proteomes" id="UP000327424"/>
    </source>
</evidence>
<dbReference type="InterPro" id="IPR036388">
    <property type="entry name" value="WH-like_DNA-bd_sf"/>
</dbReference>
<dbReference type="Gene3D" id="1.10.10.10">
    <property type="entry name" value="Winged helix-like DNA-binding domain superfamily/Winged helix DNA-binding domain"/>
    <property type="match status" value="1"/>
</dbReference>
<dbReference type="PRINTS" id="PR00038">
    <property type="entry name" value="HTHLUXR"/>
</dbReference>
<reference evidence="5 6" key="1">
    <citation type="submission" date="2019-09" db="EMBL/GenBank/DDBJ databases">
        <title>Hybrid Assembly of the complete Genome of the Deep-Sea Bacterium Moritella marina from long Nanopore and Illumina reads.</title>
        <authorList>
            <person name="Magin S."/>
            <person name="Georgoulis A."/>
            <person name="Papadimitriou K."/>
            <person name="Iliakis G."/>
            <person name="Vorgias C.E."/>
        </authorList>
    </citation>
    <scope>NUCLEOTIDE SEQUENCE [LARGE SCALE GENOMIC DNA]</scope>
    <source>
        <strain evidence="5 6">MP-1</strain>
    </source>
</reference>
<dbReference type="PROSITE" id="PS50043">
    <property type="entry name" value="HTH_LUXR_2"/>
    <property type="match status" value="1"/>
</dbReference>
<dbReference type="Pfam" id="PF00196">
    <property type="entry name" value="GerE"/>
    <property type="match status" value="1"/>
</dbReference>
<evidence type="ECO:0000259" key="4">
    <source>
        <dbReference type="PROSITE" id="PS50043"/>
    </source>
</evidence>
<organism evidence="5 6">
    <name type="scientific">Moritella marina ATCC 15381</name>
    <dbReference type="NCBI Taxonomy" id="1202962"/>
    <lineage>
        <taxon>Bacteria</taxon>
        <taxon>Pseudomonadati</taxon>
        <taxon>Pseudomonadota</taxon>
        <taxon>Gammaproteobacteria</taxon>
        <taxon>Alteromonadales</taxon>
        <taxon>Moritellaceae</taxon>
        <taxon>Moritella</taxon>
    </lineage>
</organism>
<dbReference type="InterPro" id="IPR000792">
    <property type="entry name" value="Tscrpt_reg_LuxR_C"/>
</dbReference>
<dbReference type="PANTHER" id="PTHR44688:SF16">
    <property type="entry name" value="DNA-BINDING TRANSCRIPTIONAL ACTIVATOR DEVR_DOSR"/>
    <property type="match status" value="1"/>
</dbReference>
<sequence length="256" mass="29591">MLESTNTDFEQLLMNQSAMMISSKPKDFNQLWQKISLDVLDFFNIDRLTLFPNSMILLNDGKTESVEKAGIPPLIKQHFIDGNYQDYFKLLKTKHDWISFTAQELQKDKCIVLNKLHEQGGRWHCIIPLQLFGQQWGALSFTRFGNNDQPLGNEDLKRLKLLCEMWLCYWQHSTLALNLQQDVNENEKLLLLSKKQCAVLTLLAQGDSAKQCAEKLFLSPRTIESHKYRMLDILELDKPAELIQFALRNGLGISSD</sequence>
<dbReference type="SUPFAM" id="SSF46894">
    <property type="entry name" value="C-terminal effector domain of the bipartite response regulators"/>
    <property type="match status" value="1"/>
</dbReference>
<keyword evidence="1" id="KW-0805">Transcription regulation</keyword>
<gene>
    <name evidence="5" type="ORF">FR932_12100</name>
</gene>
<protein>
    <submittedName>
        <fullName evidence="5">Response regulator transcription factor</fullName>
    </submittedName>
</protein>
<dbReference type="InterPro" id="IPR016032">
    <property type="entry name" value="Sig_transdc_resp-reg_C-effctor"/>
</dbReference>
<accession>A0A5J6WN10</accession>
<evidence type="ECO:0000256" key="2">
    <source>
        <dbReference type="ARBA" id="ARBA00023125"/>
    </source>
</evidence>
<dbReference type="CDD" id="cd06170">
    <property type="entry name" value="LuxR_C_like"/>
    <property type="match status" value="1"/>
</dbReference>
<keyword evidence="2" id="KW-0238">DNA-binding</keyword>
<name>A0A5J6WN10_MORMI</name>
<feature type="domain" description="HTH luxR-type" evidence="4">
    <location>
        <begin position="185"/>
        <end position="250"/>
    </location>
</feature>
<dbReference type="GO" id="GO:0006355">
    <property type="term" value="P:regulation of DNA-templated transcription"/>
    <property type="evidence" value="ECO:0007669"/>
    <property type="project" value="InterPro"/>
</dbReference>
<dbReference type="SMART" id="SM00421">
    <property type="entry name" value="HTH_LUXR"/>
    <property type="match status" value="1"/>
</dbReference>
<evidence type="ECO:0000313" key="5">
    <source>
        <dbReference type="EMBL" id="QFI38538.1"/>
    </source>
</evidence>
<evidence type="ECO:0000256" key="1">
    <source>
        <dbReference type="ARBA" id="ARBA00023015"/>
    </source>
</evidence>
<dbReference type="Proteomes" id="UP000327424">
    <property type="component" value="Chromosome"/>
</dbReference>
<dbReference type="KEGG" id="mmaa:FR932_12100"/>
<dbReference type="GO" id="GO:0003677">
    <property type="term" value="F:DNA binding"/>
    <property type="evidence" value="ECO:0007669"/>
    <property type="project" value="UniProtKB-KW"/>
</dbReference>
<dbReference type="RefSeq" id="WP_019442994.1">
    <property type="nucleotide sequence ID" value="NZ_ALOE01000038.1"/>
</dbReference>
<keyword evidence="3" id="KW-0804">Transcription</keyword>
<evidence type="ECO:0000256" key="3">
    <source>
        <dbReference type="ARBA" id="ARBA00023163"/>
    </source>
</evidence>
<keyword evidence="6" id="KW-1185">Reference proteome</keyword>
<dbReference type="EMBL" id="CP044399">
    <property type="protein sequence ID" value="QFI38538.1"/>
    <property type="molecule type" value="Genomic_DNA"/>
</dbReference>
<dbReference type="PANTHER" id="PTHR44688">
    <property type="entry name" value="DNA-BINDING TRANSCRIPTIONAL ACTIVATOR DEVR_DOSR"/>
    <property type="match status" value="1"/>
</dbReference>
<dbReference type="OrthoDB" id="9782655at2"/>
<proteinExistence type="predicted"/>
<dbReference type="AlphaFoldDB" id="A0A5J6WN10"/>